<keyword evidence="3" id="KW-1185">Reference proteome</keyword>
<reference evidence="2 3" key="1">
    <citation type="submission" date="2019-04" db="EMBL/GenBank/DDBJ databases">
        <authorList>
            <person name="Yang Y."/>
            <person name="Wei D."/>
        </authorList>
    </citation>
    <scope>NUCLEOTIDE SEQUENCE [LARGE SCALE GENOMIC DNA]</scope>
    <source>
        <strain evidence="2 3">L-1-4w-11</strain>
    </source>
</reference>
<name>A0A4U1L359_9SPHN</name>
<dbReference type="InterPro" id="IPR036388">
    <property type="entry name" value="WH-like_DNA-bd_sf"/>
</dbReference>
<dbReference type="Proteomes" id="UP000309138">
    <property type="component" value="Unassembled WGS sequence"/>
</dbReference>
<dbReference type="InterPro" id="IPR039422">
    <property type="entry name" value="MarR/SlyA-like"/>
</dbReference>
<evidence type="ECO:0000313" key="2">
    <source>
        <dbReference type="EMBL" id="TKD51327.1"/>
    </source>
</evidence>
<evidence type="ECO:0000259" key="1">
    <source>
        <dbReference type="PROSITE" id="PS50995"/>
    </source>
</evidence>
<dbReference type="GO" id="GO:0006950">
    <property type="term" value="P:response to stress"/>
    <property type="evidence" value="ECO:0007669"/>
    <property type="project" value="TreeGrafter"/>
</dbReference>
<dbReference type="GO" id="GO:0003700">
    <property type="term" value="F:DNA-binding transcription factor activity"/>
    <property type="evidence" value="ECO:0007669"/>
    <property type="project" value="InterPro"/>
</dbReference>
<dbReference type="SUPFAM" id="SSF46785">
    <property type="entry name" value="Winged helix' DNA-binding domain"/>
    <property type="match status" value="1"/>
</dbReference>
<gene>
    <name evidence="2" type="ORF">FBR43_11615</name>
</gene>
<protein>
    <submittedName>
        <fullName evidence="2">MarR family transcriptional regulator</fullName>
    </submittedName>
</protein>
<dbReference type="PANTHER" id="PTHR33164:SF43">
    <property type="entry name" value="HTH-TYPE TRANSCRIPTIONAL REPRESSOR YETL"/>
    <property type="match status" value="1"/>
</dbReference>
<dbReference type="InterPro" id="IPR036390">
    <property type="entry name" value="WH_DNA-bd_sf"/>
</dbReference>
<dbReference type="RefSeq" id="WP_136943272.1">
    <property type="nucleotide sequence ID" value="NZ_SWKR01000002.1"/>
</dbReference>
<dbReference type="EMBL" id="SWKR01000002">
    <property type="protein sequence ID" value="TKD51327.1"/>
    <property type="molecule type" value="Genomic_DNA"/>
</dbReference>
<dbReference type="Gene3D" id="1.10.10.10">
    <property type="entry name" value="Winged helix-like DNA-binding domain superfamily/Winged helix DNA-binding domain"/>
    <property type="match status" value="1"/>
</dbReference>
<sequence>MQSSTAATLVIDTASDLPEKHDGATSEPQAVRLWLRLLTCSMTIEKRVRRRLADEFDTTLPRFDVLAALDRSPEGMRMGALSQALLVSGGNLTALVRQIEAQGHAAMRRDPADRRSWIVTITPAGRAHFRAVAAEHHHWVGAMFAGLSAEHADQLYALLAELKASIAADGARG</sequence>
<accession>A0A4U1L359</accession>
<dbReference type="PROSITE" id="PS50995">
    <property type="entry name" value="HTH_MARR_2"/>
    <property type="match status" value="1"/>
</dbReference>
<dbReference type="Pfam" id="PF12802">
    <property type="entry name" value="MarR_2"/>
    <property type="match status" value="1"/>
</dbReference>
<proteinExistence type="predicted"/>
<dbReference type="InterPro" id="IPR000835">
    <property type="entry name" value="HTH_MarR-typ"/>
</dbReference>
<dbReference type="OrthoDB" id="7063965at2"/>
<comment type="caution">
    <text evidence="2">The sequence shown here is derived from an EMBL/GenBank/DDBJ whole genome shotgun (WGS) entry which is preliminary data.</text>
</comment>
<organism evidence="2 3">
    <name type="scientific">Sphingomonas baiyangensis</name>
    <dbReference type="NCBI Taxonomy" id="2572576"/>
    <lineage>
        <taxon>Bacteria</taxon>
        <taxon>Pseudomonadati</taxon>
        <taxon>Pseudomonadota</taxon>
        <taxon>Alphaproteobacteria</taxon>
        <taxon>Sphingomonadales</taxon>
        <taxon>Sphingomonadaceae</taxon>
        <taxon>Sphingomonas</taxon>
    </lineage>
</organism>
<dbReference type="AlphaFoldDB" id="A0A4U1L359"/>
<dbReference type="SMART" id="SM00347">
    <property type="entry name" value="HTH_MARR"/>
    <property type="match status" value="1"/>
</dbReference>
<dbReference type="PANTHER" id="PTHR33164">
    <property type="entry name" value="TRANSCRIPTIONAL REGULATOR, MARR FAMILY"/>
    <property type="match status" value="1"/>
</dbReference>
<evidence type="ECO:0000313" key="3">
    <source>
        <dbReference type="Proteomes" id="UP000309138"/>
    </source>
</evidence>
<feature type="domain" description="HTH marR-type" evidence="1">
    <location>
        <begin position="30"/>
        <end position="164"/>
    </location>
</feature>